<sequence>MIERNLVSGEFRPEVCAIPMLLFWFQSLIGIQGNLDRSNPSFALVCLCFNP</sequence>
<dbReference type="HOGENOM" id="CLU_3097657_0_0_3"/>
<proteinExistence type="predicted"/>
<keyword evidence="2" id="KW-1185">Reference proteome</keyword>
<evidence type="ECO:0000313" key="1">
    <source>
        <dbReference type="EMBL" id="EDX72891.1"/>
    </source>
</evidence>
<evidence type="ECO:0000313" key="2">
    <source>
        <dbReference type="Proteomes" id="UP000003835"/>
    </source>
</evidence>
<reference evidence="1 2" key="1">
    <citation type="submission" date="2008-07" db="EMBL/GenBank/DDBJ databases">
        <authorList>
            <person name="Tandeau de Marsac N."/>
            <person name="Ferriera S."/>
            <person name="Johnson J."/>
            <person name="Kravitz S."/>
            <person name="Beeson K."/>
            <person name="Sutton G."/>
            <person name="Rogers Y.-H."/>
            <person name="Friedman R."/>
            <person name="Frazier M."/>
            <person name="Venter J.C."/>
        </authorList>
    </citation>
    <scope>NUCLEOTIDE SEQUENCE [LARGE SCALE GENOMIC DNA]</scope>
    <source>
        <strain evidence="1 2">PCC 7420</strain>
    </source>
</reference>
<name>B4VZ42_9CYAN</name>
<accession>B4VZ42</accession>
<dbReference type="EMBL" id="DS989861">
    <property type="protein sequence ID" value="EDX72891.1"/>
    <property type="molecule type" value="Genomic_DNA"/>
</dbReference>
<organism evidence="1 2">
    <name type="scientific">Coleofasciculus chthonoplastes PCC 7420</name>
    <dbReference type="NCBI Taxonomy" id="118168"/>
    <lineage>
        <taxon>Bacteria</taxon>
        <taxon>Bacillati</taxon>
        <taxon>Cyanobacteriota</taxon>
        <taxon>Cyanophyceae</taxon>
        <taxon>Coleofasciculales</taxon>
        <taxon>Coleofasciculaceae</taxon>
        <taxon>Coleofasciculus</taxon>
    </lineage>
</organism>
<dbReference type="AlphaFoldDB" id="B4VZ42"/>
<gene>
    <name evidence="1" type="ORF">MC7420_3337</name>
</gene>
<protein>
    <submittedName>
        <fullName evidence="1">Uncharacterized protein</fullName>
    </submittedName>
</protein>
<dbReference type="Proteomes" id="UP000003835">
    <property type="component" value="Unassembled WGS sequence"/>
</dbReference>